<sequence length="744" mass="79346">MGADRSTYPGKPERKKPTVRKGSASHARRAAEAKGNRAPATPVRQAGSSHARKAPPKAAGARQNPLGQTTLWTKEPTRGARDSGFGAALKAGLFGIGAVLVAIGRFFGFLARAISRSKLAVAAVAALVIIGGAAAIDLGMNWGKIYPGVHVGSLDLGGKTADEAQALIEGEYAVRLEGKEVLVFANEDASKNIESVLEQNQNNALAEQQSVEEAKANKVLWTADQESLAASFDTAALVEQALAYGREDGGIPARIQALAFGYDIKPAVDFDEDAIESLAAEVDAAIGDPRVNFDIAVADGIAQVTEGHDGDMVERRKFAAEISDAFLTEDNARPYFVAETEYAPIQITREEAQRTCDLVNAALSSGAEFSFEGTTWAASATDIGNWVKTRIVETDGGFSLEPYLDQDIAKGIVINHLNSSFEGDSIQVRFEVKDGERIVHTETDETIPVAGDAVSQLESVLFGSKEGPSGSAPLVEVASKRVPDTMTFDEALENGIISSIASFTTEYTIQPVSRQHNIHLGADLLNNSIIEAGGGRWSFNDISGDYNEEAGFQGAGAILDGEFVDAIGGGICQVATTVFNAVYESGFPVVTRHNHSLYIASYPVGRDAAVAYPDLNLVWENDSASDVLLDMSYTDTTVTATLYGVNPEYQVSTQVGEWQEGEKYKTKTTVDENLAPGTSYVKTVGSDGRKISIVRTVKDKNGTILHEDLFSSTYDPLNEVKVEGPPVKESESESRNENGAQTGE</sequence>
<gene>
    <name evidence="5" type="ORF">AAA083_04300</name>
</gene>
<dbReference type="InterPro" id="IPR052913">
    <property type="entry name" value="Glycopeptide_resist_protein"/>
</dbReference>
<reference evidence="5 6" key="1">
    <citation type="submission" date="2024-04" db="EMBL/GenBank/DDBJ databases">
        <title>Human intestinal bacterial collection.</title>
        <authorList>
            <person name="Pauvert C."/>
            <person name="Hitch T.C.A."/>
            <person name="Clavel T."/>
        </authorList>
    </citation>
    <scope>NUCLEOTIDE SEQUENCE [LARGE SCALE GENOMIC DNA]</scope>
    <source>
        <strain evidence="5 6">CLA-KB-H42</strain>
    </source>
</reference>
<feature type="compositionally biased region" description="Basic and acidic residues" evidence="2">
    <location>
        <begin position="718"/>
        <end position="736"/>
    </location>
</feature>
<keyword evidence="3" id="KW-1133">Transmembrane helix</keyword>
<keyword evidence="6" id="KW-1185">Reference proteome</keyword>
<dbReference type="Proteomes" id="UP001487305">
    <property type="component" value="Unassembled WGS sequence"/>
</dbReference>
<name>A0ABV1JAT4_9ACTN</name>
<dbReference type="PANTHER" id="PTHR35788">
    <property type="entry name" value="EXPORTED PROTEIN-RELATED"/>
    <property type="match status" value="1"/>
</dbReference>
<feature type="region of interest" description="Disordered" evidence="2">
    <location>
        <begin position="715"/>
        <end position="744"/>
    </location>
</feature>
<dbReference type="RefSeq" id="WP_102374711.1">
    <property type="nucleotide sequence ID" value="NZ_DBFADM010000053.1"/>
</dbReference>
<feature type="domain" description="G5" evidence="4">
    <location>
        <begin position="650"/>
        <end position="727"/>
    </location>
</feature>
<evidence type="ECO:0000256" key="3">
    <source>
        <dbReference type="SAM" id="Phobius"/>
    </source>
</evidence>
<keyword evidence="1" id="KW-0732">Signal</keyword>
<dbReference type="InterPro" id="IPR022029">
    <property type="entry name" value="YoaR-like_PG-bd"/>
</dbReference>
<evidence type="ECO:0000259" key="4">
    <source>
        <dbReference type="SMART" id="SM01208"/>
    </source>
</evidence>
<evidence type="ECO:0000256" key="1">
    <source>
        <dbReference type="ARBA" id="ARBA00022729"/>
    </source>
</evidence>
<dbReference type="InterPro" id="IPR007391">
    <property type="entry name" value="Vancomycin_resist_VanW"/>
</dbReference>
<protein>
    <submittedName>
        <fullName evidence="5">VanW family protein</fullName>
    </submittedName>
</protein>
<proteinExistence type="predicted"/>
<evidence type="ECO:0000256" key="2">
    <source>
        <dbReference type="SAM" id="MobiDB-lite"/>
    </source>
</evidence>
<dbReference type="Pfam" id="PF04294">
    <property type="entry name" value="VanW"/>
    <property type="match status" value="1"/>
</dbReference>
<dbReference type="Pfam" id="PF12229">
    <property type="entry name" value="PG_binding_4"/>
    <property type="match status" value="1"/>
</dbReference>
<feature type="region of interest" description="Disordered" evidence="2">
    <location>
        <begin position="1"/>
        <end position="78"/>
    </location>
</feature>
<evidence type="ECO:0000313" key="5">
    <source>
        <dbReference type="EMBL" id="MEQ3362197.1"/>
    </source>
</evidence>
<comment type="caution">
    <text evidence="5">The sequence shown here is derived from an EMBL/GenBank/DDBJ whole genome shotgun (WGS) entry which is preliminary data.</text>
</comment>
<accession>A0ABV1JAT4</accession>
<dbReference type="EMBL" id="JBBNOP010000003">
    <property type="protein sequence ID" value="MEQ3362197.1"/>
    <property type="molecule type" value="Genomic_DNA"/>
</dbReference>
<dbReference type="SMART" id="SM01208">
    <property type="entry name" value="G5"/>
    <property type="match status" value="1"/>
</dbReference>
<dbReference type="InterPro" id="IPR011098">
    <property type="entry name" value="G5_dom"/>
</dbReference>
<dbReference type="PANTHER" id="PTHR35788:SF1">
    <property type="entry name" value="EXPORTED PROTEIN"/>
    <property type="match status" value="1"/>
</dbReference>
<organism evidence="5 6">
    <name type="scientific">Raoultibacter massiliensis</name>
    <dbReference type="NCBI Taxonomy" id="1852371"/>
    <lineage>
        <taxon>Bacteria</taxon>
        <taxon>Bacillati</taxon>
        <taxon>Actinomycetota</taxon>
        <taxon>Coriobacteriia</taxon>
        <taxon>Eggerthellales</taxon>
        <taxon>Eggerthellaceae</taxon>
        <taxon>Raoultibacter</taxon>
    </lineage>
</organism>
<feature type="transmembrane region" description="Helical" evidence="3">
    <location>
        <begin position="119"/>
        <end position="140"/>
    </location>
</feature>
<feature type="transmembrane region" description="Helical" evidence="3">
    <location>
        <begin position="87"/>
        <end position="107"/>
    </location>
</feature>
<evidence type="ECO:0000313" key="6">
    <source>
        <dbReference type="Proteomes" id="UP001487305"/>
    </source>
</evidence>
<keyword evidence="3" id="KW-0472">Membrane</keyword>
<keyword evidence="3" id="KW-0812">Transmembrane</keyword>